<dbReference type="PANTHER" id="PTHR10383">
    <property type="entry name" value="SERINE INCORPORATOR"/>
    <property type="match status" value="1"/>
</dbReference>
<accession>A0A2C9M3U6</accession>
<dbReference type="VEuPathDB" id="VectorBase:BGLAX_030700"/>
<dbReference type="InterPro" id="IPR005016">
    <property type="entry name" value="TDE1/TMS"/>
</dbReference>
<sequence length="681" mass="75461">MGCCASQVACCCGPASCALCCNFLPPINESTGTRIMYSLLFTFTFIIQCVMQIPNLQYFIEKHAVNISEICVLSLSNSGCAQLVGYTAVYRIGLAVTTFYFLLMLLTVCVPSSNHWRASIQNGYWIFKLIFLCGFIIAAFVIPSEFSIYWMYVGMVGGFLFIILQLILLVDFCHAWNARWVGRTQGRRNTCGTCCTTVVSLFVLALAVVGMVFLFLFYGAYGCTTNHIFLGINIGLCVLLTFLTILPCTKNRNPNAGLLQASVICLYVVYLTWSALTSEPMEEIKNFLDTLKVKASSVISGDTQSSTSRSVLTTTTEIVPSVNYTTKCRPDPAFPESDRISAYVGLVFMFIMAVYGSVRTSDDAHKLGVTTEGKSCFCCLITKRDNPSELGGQRVIQNESSQVVYSYSFFHFVFCLAALNIMMQLTNWYSPAMSDLDNFGRNWAAVWVKIASSWVCVAIYIWSLFIPKFCFGRNLSFPVDETDDVDGKRDVEVAVKEDYSQRKQRVRSMSEQSDWSASHGALKDFGGSSQALSKGSKENIAMKNVKKSQENISGIKGSKENLSRMALLKSSEENLSRMALLKGSEENLSRAVMLKGSQENLKRNAKTPSREKLHNLDEANERIKELGGRRLTGGAKEIILNKKLASKDRSQSQEKLASSKGKSLSQSSLSGQQSKARSQVV</sequence>
<evidence type="ECO:0000256" key="5">
    <source>
        <dbReference type="ARBA" id="ARBA00023136"/>
    </source>
</evidence>
<feature type="region of interest" description="Disordered" evidence="6">
    <location>
        <begin position="642"/>
        <end position="681"/>
    </location>
</feature>
<feature type="region of interest" description="Disordered" evidence="6">
    <location>
        <begin position="504"/>
        <end position="545"/>
    </location>
</feature>
<evidence type="ECO:0000256" key="6">
    <source>
        <dbReference type="SAM" id="MobiDB-lite"/>
    </source>
</evidence>
<evidence type="ECO:0000313" key="9">
    <source>
        <dbReference type="Proteomes" id="UP000076420"/>
    </source>
</evidence>
<feature type="transmembrane region" description="Helical" evidence="7">
    <location>
        <begin position="227"/>
        <end position="246"/>
    </location>
</feature>
<keyword evidence="4 7" id="KW-1133">Transmembrane helix</keyword>
<comment type="subcellular location">
    <subcellularLocation>
        <location evidence="1">Membrane</location>
        <topology evidence="1">Multi-pass membrane protein</topology>
    </subcellularLocation>
</comment>
<dbReference type="VEuPathDB" id="VectorBase:BGLB038246"/>
<feature type="region of interest" description="Disordered" evidence="6">
    <location>
        <begin position="595"/>
        <end position="618"/>
    </location>
</feature>
<feature type="transmembrane region" description="Helical" evidence="7">
    <location>
        <begin position="148"/>
        <end position="170"/>
    </location>
</feature>
<feature type="compositionally biased region" description="Polar residues" evidence="6">
    <location>
        <begin position="507"/>
        <end position="516"/>
    </location>
</feature>
<protein>
    <recommendedName>
        <fullName evidence="10">Serine incorporator 5</fullName>
    </recommendedName>
</protein>
<comment type="similarity">
    <text evidence="2">Belongs to the TDE1 family.</text>
</comment>
<proteinExistence type="inferred from homology"/>
<keyword evidence="3 7" id="KW-0812">Transmembrane</keyword>
<organism evidence="8 9">
    <name type="scientific">Biomphalaria glabrata</name>
    <name type="common">Bloodfluke planorb</name>
    <name type="synonym">Freshwater snail</name>
    <dbReference type="NCBI Taxonomy" id="6526"/>
    <lineage>
        <taxon>Eukaryota</taxon>
        <taxon>Metazoa</taxon>
        <taxon>Spiralia</taxon>
        <taxon>Lophotrochozoa</taxon>
        <taxon>Mollusca</taxon>
        <taxon>Gastropoda</taxon>
        <taxon>Heterobranchia</taxon>
        <taxon>Euthyneura</taxon>
        <taxon>Panpulmonata</taxon>
        <taxon>Hygrophila</taxon>
        <taxon>Lymnaeoidea</taxon>
        <taxon>Planorbidae</taxon>
        <taxon>Biomphalaria</taxon>
    </lineage>
</organism>
<evidence type="ECO:0000256" key="1">
    <source>
        <dbReference type="ARBA" id="ARBA00004141"/>
    </source>
</evidence>
<dbReference type="Pfam" id="PF03348">
    <property type="entry name" value="Serinc"/>
    <property type="match status" value="1"/>
</dbReference>
<evidence type="ECO:0000313" key="8">
    <source>
        <dbReference type="EnsemblMetazoa" id="BGLB038246-PA"/>
    </source>
</evidence>
<feature type="transmembrane region" description="Helical" evidence="7">
    <location>
        <begin position="403"/>
        <end position="423"/>
    </location>
</feature>
<feature type="transmembrane region" description="Helical" evidence="7">
    <location>
        <begin position="258"/>
        <end position="276"/>
    </location>
</feature>
<dbReference type="KEGG" id="bgt:106071299"/>
<dbReference type="OrthoDB" id="5963193at2759"/>
<dbReference type="GO" id="GO:0016020">
    <property type="term" value="C:membrane"/>
    <property type="evidence" value="ECO:0007669"/>
    <property type="project" value="UniProtKB-SubCell"/>
</dbReference>
<feature type="transmembrane region" description="Helical" evidence="7">
    <location>
        <begin position="340"/>
        <end position="358"/>
    </location>
</feature>
<feature type="transmembrane region" description="Helical" evidence="7">
    <location>
        <begin position="33"/>
        <end position="51"/>
    </location>
</feature>
<feature type="compositionally biased region" description="Low complexity" evidence="6">
    <location>
        <begin position="655"/>
        <end position="681"/>
    </location>
</feature>
<dbReference type="AlphaFoldDB" id="A0A2C9M3U6"/>
<feature type="transmembrane region" description="Helical" evidence="7">
    <location>
        <begin position="191"/>
        <end position="221"/>
    </location>
</feature>
<feature type="transmembrane region" description="Helical" evidence="7">
    <location>
        <begin position="90"/>
        <end position="110"/>
    </location>
</feature>
<gene>
    <name evidence="8" type="primary">106071299</name>
</gene>
<keyword evidence="5 7" id="KW-0472">Membrane</keyword>
<name>A0A2C9M3U6_BIOGL</name>
<feature type="transmembrane region" description="Helical" evidence="7">
    <location>
        <begin position="443"/>
        <end position="466"/>
    </location>
</feature>
<dbReference type="EnsemblMetazoa" id="BGLB038246-RA">
    <property type="protein sequence ID" value="BGLB038246-PA"/>
    <property type="gene ID" value="BGLB038246"/>
</dbReference>
<feature type="compositionally biased region" description="Basic and acidic residues" evidence="6">
    <location>
        <begin position="608"/>
        <end position="618"/>
    </location>
</feature>
<dbReference type="PANTHER" id="PTHR10383:SF9">
    <property type="entry name" value="SERINE INCORPORATOR, ISOFORM F"/>
    <property type="match status" value="1"/>
</dbReference>
<evidence type="ECO:0000256" key="7">
    <source>
        <dbReference type="SAM" id="Phobius"/>
    </source>
</evidence>
<dbReference type="Proteomes" id="UP000076420">
    <property type="component" value="Unassembled WGS sequence"/>
</dbReference>
<evidence type="ECO:0000256" key="2">
    <source>
        <dbReference type="ARBA" id="ARBA00006665"/>
    </source>
</evidence>
<evidence type="ECO:0008006" key="10">
    <source>
        <dbReference type="Google" id="ProtNLM"/>
    </source>
</evidence>
<evidence type="ECO:0000256" key="3">
    <source>
        <dbReference type="ARBA" id="ARBA00022692"/>
    </source>
</evidence>
<evidence type="ECO:0000256" key="4">
    <source>
        <dbReference type="ARBA" id="ARBA00022989"/>
    </source>
</evidence>
<feature type="transmembrane region" description="Helical" evidence="7">
    <location>
        <begin position="122"/>
        <end position="142"/>
    </location>
</feature>
<reference evidence="8" key="1">
    <citation type="submission" date="2020-05" db="UniProtKB">
        <authorList>
            <consortium name="EnsemblMetazoa"/>
        </authorList>
    </citation>
    <scope>IDENTIFICATION</scope>
    <source>
        <strain evidence="8">BB02</strain>
    </source>
</reference>